<reference evidence="1 2" key="1">
    <citation type="journal article" date="2023" name="G3 (Bethesda)">
        <title>A haplotype-resolved chromosome-scale genome for Quercus rubra L. provides insights into the genetics of adaptive traits for red oak species.</title>
        <authorList>
            <person name="Kapoor B."/>
            <person name="Jenkins J."/>
            <person name="Schmutz J."/>
            <person name="Zhebentyayeva T."/>
            <person name="Kuelheim C."/>
            <person name="Coggeshall M."/>
            <person name="Heim C."/>
            <person name="Lasky J.R."/>
            <person name="Leites L."/>
            <person name="Islam-Faridi N."/>
            <person name="Romero-Severson J."/>
            <person name="DeLeo V.L."/>
            <person name="Lucas S.M."/>
            <person name="Lazic D."/>
            <person name="Gailing O."/>
            <person name="Carlson J."/>
            <person name="Staton M."/>
        </authorList>
    </citation>
    <scope>NUCLEOTIDE SEQUENCE [LARGE SCALE GENOMIC DNA]</scope>
    <source>
        <strain evidence="1">Pseudo-F2</strain>
    </source>
</reference>
<proteinExistence type="predicted"/>
<accession>A0AAN7E3D9</accession>
<keyword evidence="2" id="KW-1185">Reference proteome</keyword>
<dbReference type="PANTHER" id="PTHR33240">
    <property type="entry name" value="OS08G0508500 PROTEIN"/>
    <property type="match status" value="1"/>
</dbReference>
<dbReference type="Proteomes" id="UP001324115">
    <property type="component" value="Unassembled WGS sequence"/>
</dbReference>
<dbReference type="CDD" id="cd00303">
    <property type="entry name" value="retropepsin_like"/>
    <property type="match status" value="1"/>
</dbReference>
<sequence>MIDQGSGAYVMYLDLFKGFGLKDQDFTKYDSPLLSFDGRVVIPQGQISLPVNMEGKEVMVTFIVVNLFSSYTAILERPWIHTMGAILSTLHMKVKFRTKYGVATVRGNQQVAQQCLVATIRWKDEQAKHKEIVEKAPL</sequence>
<dbReference type="InterPro" id="IPR021109">
    <property type="entry name" value="Peptidase_aspartic_dom_sf"/>
</dbReference>
<dbReference type="Gene3D" id="2.40.70.10">
    <property type="entry name" value="Acid Proteases"/>
    <property type="match status" value="1"/>
</dbReference>
<evidence type="ECO:0000313" key="1">
    <source>
        <dbReference type="EMBL" id="KAK4562465.1"/>
    </source>
</evidence>
<name>A0AAN7E3D9_QUERU</name>
<dbReference type="PANTHER" id="PTHR33240:SF8">
    <property type="entry name" value="OS03G0439900 PROTEIN"/>
    <property type="match status" value="1"/>
</dbReference>
<gene>
    <name evidence="1" type="ORF">RGQ29_005099</name>
</gene>
<evidence type="ECO:0000313" key="2">
    <source>
        <dbReference type="Proteomes" id="UP001324115"/>
    </source>
</evidence>
<comment type="caution">
    <text evidence="1">The sequence shown here is derived from an EMBL/GenBank/DDBJ whole genome shotgun (WGS) entry which is preliminary data.</text>
</comment>
<dbReference type="AlphaFoldDB" id="A0AAN7E3D9"/>
<dbReference type="EMBL" id="JAXUIC010000011">
    <property type="protein sequence ID" value="KAK4562465.1"/>
    <property type="molecule type" value="Genomic_DNA"/>
</dbReference>
<protein>
    <submittedName>
        <fullName evidence="1">Uncharacterized protein</fullName>
    </submittedName>
</protein>
<organism evidence="1 2">
    <name type="scientific">Quercus rubra</name>
    <name type="common">Northern red oak</name>
    <name type="synonym">Quercus borealis</name>
    <dbReference type="NCBI Taxonomy" id="3512"/>
    <lineage>
        <taxon>Eukaryota</taxon>
        <taxon>Viridiplantae</taxon>
        <taxon>Streptophyta</taxon>
        <taxon>Embryophyta</taxon>
        <taxon>Tracheophyta</taxon>
        <taxon>Spermatophyta</taxon>
        <taxon>Magnoliopsida</taxon>
        <taxon>eudicotyledons</taxon>
        <taxon>Gunneridae</taxon>
        <taxon>Pentapetalae</taxon>
        <taxon>rosids</taxon>
        <taxon>fabids</taxon>
        <taxon>Fagales</taxon>
        <taxon>Fagaceae</taxon>
        <taxon>Quercus</taxon>
    </lineage>
</organism>